<feature type="transmembrane region" description="Helical" evidence="13">
    <location>
        <begin position="171"/>
        <end position="188"/>
    </location>
</feature>
<dbReference type="PANTHER" id="PTHR32361:SF3">
    <property type="entry name" value="REDUCTASE, PUTATIVE (AFU_ORTHOLOGUE AFUA_6G13750)-RELATED"/>
    <property type="match status" value="1"/>
</dbReference>
<sequence>MDSTLHLSPRHIQDHNEANTTLKPYWGYADRVLPCTSGEGTCEYLDAVYWMHSVSMLYTWIMWGVLLGIAVVWVVVRGWRMGGPDYRRNSWFDKGMDMLEYAKRRWLLKDAPARWLFGRVTRVQVLTLAVMLGYLLVFSLVGIVYQTWVTPIKGTNLYNTRTGLGGWSDRLGALAYALTPFSVLLAQRESILSLVTGIPYQHFNFLHRWLGYIIFVQAFLHTLGWTLVEGYFYKPQPTQFGDWIKQMYAIFGVVAMFILTLMLVLSTKTCIRWFGYEAFKISHWFLAVLYVAACWGHWDRLWCWMVAALALICLDQLVRWFRTLYIHYGGKTNGGGFKCAQASITLLGSPDDLVARLDFDYEHKEPWYAGQHFSLTFPGLSIWQSHPFTPSSLPRLDRRMQHHTYLIRVRKGQTAELASLANSGATISTIMTGPYGRPYPSFGFQNVLTVAGGTGVTFTLPIVLEGLRQQPKPRYALDFVWIVRKAQDLLWLKEEMSTLKSALGEHQNLRIKLFVTRETQTSVVQISEKAVEKGTAESFSSTGSELKDLLHEEERFSVAFLGDQHPSTAEVFDDFVERARNVGGAMEVLGSGPESMSSDLRSEISRMKDRESIDFYWDSR</sequence>
<dbReference type="PANTHER" id="PTHR32361">
    <property type="entry name" value="FERRIC/CUPRIC REDUCTASE TRANSMEMBRANE COMPONENT"/>
    <property type="match status" value="1"/>
</dbReference>
<evidence type="ECO:0000313" key="16">
    <source>
        <dbReference type="Proteomes" id="UP000194280"/>
    </source>
</evidence>
<organism evidence="15 16">
    <name type="scientific">Hortaea werneckii EXF-2000</name>
    <dbReference type="NCBI Taxonomy" id="1157616"/>
    <lineage>
        <taxon>Eukaryota</taxon>
        <taxon>Fungi</taxon>
        <taxon>Dikarya</taxon>
        <taxon>Ascomycota</taxon>
        <taxon>Pezizomycotina</taxon>
        <taxon>Dothideomycetes</taxon>
        <taxon>Dothideomycetidae</taxon>
        <taxon>Mycosphaerellales</taxon>
        <taxon>Teratosphaeriaceae</taxon>
        <taxon>Hortaea</taxon>
    </lineage>
</organism>
<dbReference type="Pfam" id="PF01794">
    <property type="entry name" value="Ferric_reduct"/>
    <property type="match status" value="1"/>
</dbReference>
<protein>
    <recommendedName>
        <fullName evidence="3">ferric-chelate reductase (NADPH)</fullName>
        <ecNumber evidence="3">1.16.1.9</ecNumber>
    </recommendedName>
</protein>
<comment type="similarity">
    <text evidence="2">Belongs to the ferric reductase (FRE) family.</text>
</comment>
<evidence type="ECO:0000256" key="9">
    <source>
        <dbReference type="ARBA" id="ARBA00023002"/>
    </source>
</evidence>
<evidence type="ECO:0000256" key="13">
    <source>
        <dbReference type="SAM" id="Phobius"/>
    </source>
</evidence>
<dbReference type="GO" id="GO:0006826">
    <property type="term" value="P:iron ion transport"/>
    <property type="evidence" value="ECO:0007669"/>
    <property type="project" value="TreeGrafter"/>
</dbReference>
<evidence type="ECO:0000256" key="6">
    <source>
        <dbReference type="ARBA" id="ARBA00022692"/>
    </source>
</evidence>
<dbReference type="GO" id="GO:0005886">
    <property type="term" value="C:plasma membrane"/>
    <property type="evidence" value="ECO:0007669"/>
    <property type="project" value="UniProtKB-SubCell"/>
</dbReference>
<keyword evidence="8 13" id="KW-1133">Transmembrane helix</keyword>
<dbReference type="GO" id="GO:0052851">
    <property type="term" value="F:ferric-chelate reductase (NADPH) activity"/>
    <property type="evidence" value="ECO:0007669"/>
    <property type="project" value="UniProtKB-EC"/>
</dbReference>
<dbReference type="GO" id="GO:0015677">
    <property type="term" value="P:copper ion import"/>
    <property type="evidence" value="ECO:0007669"/>
    <property type="project" value="TreeGrafter"/>
</dbReference>
<name>A0A1Z5TCJ9_HORWE</name>
<dbReference type="CDD" id="cd06186">
    <property type="entry name" value="NOX_Duox_like_FAD_NADP"/>
    <property type="match status" value="1"/>
</dbReference>
<keyword evidence="6 13" id="KW-0812">Transmembrane</keyword>
<feature type="transmembrane region" description="Helical" evidence="13">
    <location>
        <begin position="248"/>
        <end position="266"/>
    </location>
</feature>
<evidence type="ECO:0000256" key="12">
    <source>
        <dbReference type="ARBA" id="ARBA00048483"/>
    </source>
</evidence>
<evidence type="ECO:0000313" key="15">
    <source>
        <dbReference type="EMBL" id="OTA33591.1"/>
    </source>
</evidence>
<gene>
    <name evidence="15" type="ORF">BTJ68_05273</name>
</gene>
<comment type="catalytic activity">
    <reaction evidence="12">
        <text>2 a Fe(II)-siderophore + NADP(+) + H(+) = 2 a Fe(III)-siderophore + NADPH</text>
        <dbReference type="Rhea" id="RHEA:28795"/>
        <dbReference type="Rhea" id="RHEA-COMP:11342"/>
        <dbReference type="Rhea" id="RHEA-COMP:11344"/>
        <dbReference type="ChEBI" id="CHEBI:15378"/>
        <dbReference type="ChEBI" id="CHEBI:29033"/>
        <dbReference type="ChEBI" id="CHEBI:29034"/>
        <dbReference type="ChEBI" id="CHEBI:57783"/>
        <dbReference type="ChEBI" id="CHEBI:58349"/>
        <dbReference type="EC" id="1.16.1.9"/>
    </reaction>
</comment>
<feature type="transmembrane region" description="Helical" evidence="13">
    <location>
        <begin position="57"/>
        <end position="79"/>
    </location>
</feature>
<dbReference type="Pfam" id="PF08030">
    <property type="entry name" value="NAD_binding_6"/>
    <property type="match status" value="1"/>
</dbReference>
<dbReference type="SFLD" id="SFLDG01168">
    <property type="entry name" value="Ferric_reductase_subgroup_(FRE"/>
    <property type="match status" value="1"/>
</dbReference>
<comment type="subcellular location">
    <subcellularLocation>
        <location evidence="1">Cell membrane</location>
        <topology evidence="1">Multi-pass membrane protein</topology>
    </subcellularLocation>
</comment>
<dbReference type="InParanoid" id="A0A1Z5TCJ9"/>
<dbReference type="SFLD" id="SFLDS00052">
    <property type="entry name" value="Ferric_Reductase_Domain"/>
    <property type="match status" value="1"/>
</dbReference>
<keyword evidence="16" id="KW-1185">Reference proteome</keyword>
<evidence type="ECO:0000259" key="14">
    <source>
        <dbReference type="PROSITE" id="PS51384"/>
    </source>
</evidence>
<dbReference type="STRING" id="1157616.A0A1Z5TCJ9"/>
<keyword evidence="5" id="KW-1003">Cell membrane</keyword>
<dbReference type="SUPFAM" id="SSF63380">
    <property type="entry name" value="Riboflavin synthase domain-like"/>
    <property type="match status" value="1"/>
</dbReference>
<dbReference type="InterPro" id="IPR013112">
    <property type="entry name" value="FAD-bd_8"/>
</dbReference>
<evidence type="ECO:0000256" key="7">
    <source>
        <dbReference type="ARBA" id="ARBA00022982"/>
    </source>
</evidence>
<accession>A0A1Z5TCJ9</accession>
<evidence type="ECO:0000256" key="5">
    <source>
        <dbReference type="ARBA" id="ARBA00022475"/>
    </source>
</evidence>
<proteinExistence type="inferred from homology"/>
<dbReference type="InterPro" id="IPR013121">
    <property type="entry name" value="Fe_red_NAD-bd_6"/>
</dbReference>
<dbReference type="Pfam" id="PF08022">
    <property type="entry name" value="FAD_binding_8"/>
    <property type="match status" value="1"/>
</dbReference>
<comment type="caution">
    <text evidence="15">The sequence shown here is derived from an EMBL/GenBank/DDBJ whole genome shotgun (WGS) entry which is preliminary data.</text>
</comment>
<dbReference type="GO" id="GO:0006879">
    <property type="term" value="P:intracellular iron ion homeostasis"/>
    <property type="evidence" value="ECO:0007669"/>
    <property type="project" value="TreeGrafter"/>
</dbReference>
<evidence type="ECO:0000256" key="11">
    <source>
        <dbReference type="ARBA" id="ARBA00023136"/>
    </source>
</evidence>
<evidence type="ECO:0000256" key="8">
    <source>
        <dbReference type="ARBA" id="ARBA00022989"/>
    </source>
</evidence>
<keyword evidence="9" id="KW-0560">Oxidoreductase</keyword>
<dbReference type="InterPro" id="IPR051410">
    <property type="entry name" value="Ferric/Cupric_Reductase"/>
</dbReference>
<dbReference type="Proteomes" id="UP000194280">
    <property type="component" value="Unassembled WGS sequence"/>
</dbReference>
<keyword evidence="11 13" id="KW-0472">Membrane</keyword>
<dbReference type="InterPro" id="IPR039261">
    <property type="entry name" value="FNR_nucleotide-bd"/>
</dbReference>
<keyword evidence="4" id="KW-0813">Transport</keyword>
<keyword evidence="10" id="KW-0406">Ion transport</keyword>
<dbReference type="InterPro" id="IPR017938">
    <property type="entry name" value="Riboflavin_synthase-like_b-brl"/>
</dbReference>
<evidence type="ECO:0000256" key="4">
    <source>
        <dbReference type="ARBA" id="ARBA00022448"/>
    </source>
</evidence>
<dbReference type="OrthoDB" id="167398at2759"/>
<reference evidence="15 16" key="1">
    <citation type="submission" date="2017-01" db="EMBL/GenBank/DDBJ databases">
        <title>The recent genome duplication of the halophilic yeast Hortaea werneckii: insights from long-read sequencing.</title>
        <authorList>
            <person name="Sinha S."/>
            <person name="Flibotte S."/>
            <person name="Neira M."/>
            <person name="Lenassi M."/>
            <person name="Gostincar C."/>
            <person name="Stajich J.E."/>
            <person name="Nislow C.E."/>
        </authorList>
    </citation>
    <scope>NUCLEOTIDE SEQUENCE [LARGE SCALE GENOMIC DNA]</scope>
    <source>
        <strain evidence="15 16">EXF-2000</strain>
    </source>
</reference>
<evidence type="ECO:0000256" key="3">
    <source>
        <dbReference type="ARBA" id="ARBA00012668"/>
    </source>
</evidence>
<dbReference type="EC" id="1.16.1.9" evidence="3"/>
<evidence type="ECO:0000256" key="10">
    <source>
        <dbReference type="ARBA" id="ARBA00023065"/>
    </source>
</evidence>
<feature type="transmembrane region" description="Helical" evidence="13">
    <location>
        <begin position="278"/>
        <end position="298"/>
    </location>
</feature>
<evidence type="ECO:0000256" key="1">
    <source>
        <dbReference type="ARBA" id="ARBA00004651"/>
    </source>
</evidence>
<dbReference type="EMBL" id="MUNK01000073">
    <property type="protein sequence ID" value="OTA33591.1"/>
    <property type="molecule type" value="Genomic_DNA"/>
</dbReference>
<evidence type="ECO:0000256" key="2">
    <source>
        <dbReference type="ARBA" id="ARBA00006278"/>
    </source>
</evidence>
<feature type="transmembrane region" description="Helical" evidence="13">
    <location>
        <begin position="125"/>
        <end position="148"/>
    </location>
</feature>
<dbReference type="InterPro" id="IPR013130">
    <property type="entry name" value="Fe3_Rdtase_TM_dom"/>
</dbReference>
<dbReference type="SUPFAM" id="SSF52343">
    <property type="entry name" value="Ferredoxin reductase-like, C-terminal NADP-linked domain"/>
    <property type="match status" value="1"/>
</dbReference>
<dbReference type="Gene3D" id="3.40.50.80">
    <property type="entry name" value="Nucleotide-binding domain of ferredoxin-NADP reductase (FNR) module"/>
    <property type="match status" value="1"/>
</dbReference>
<dbReference type="AlphaFoldDB" id="A0A1Z5TCJ9"/>
<feature type="domain" description="FAD-binding FR-type" evidence="14">
    <location>
        <begin position="334"/>
        <end position="441"/>
    </location>
</feature>
<feature type="transmembrane region" description="Helical" evidence="13">
    <location>
        <begin position="209"/>
        <end position="228"/>
    </location>
</feature>
<dbReference type="InterPro" id="IPR017927">
    <property type="entry name" value="FAD-bd_FR_type"/>
</dbReference>
<keyword evidence="7" id="KW-0249">Electron transport</keyword>
<dbReference type="PROSITE" id="PS51384">
    <property type="entry name" value="FAD_FR"/>
    <property type="match status" value="1"/>
</dbReference>
<dbReference type="VEuPathDB" id="FungiDB:BTJ68_05273"/>